<name>A0AAV2TNN4_CALDB</name>
<feature type="compositionally biased region" description="Basic and acidic residues" evidence="5">
    <location>
        <begin position="75"/>
        <end position="84"/>
    </location>
</feature>
<feature type="domain" description="Neurotransmitter-gated ion-channel ligand-binding" evidence="7">
    <location>
        <begin position="512"/>
        <end position="701"/>
    </location>
</feature>
<comment type="subcellular location">
    <subcellularLocation>
        <location evidence="1">Membrane</location>
        <topology evidence="1">Multi-pass membrane protein</topology>
    </subcellularLocation>
</comment>
<dbReference type="FunFam" id="2.70.170.10:FF:000053">
    <property type="entry name" value="Predicted protein"/>
    <property type="match status" value="1"/>
</dbReference>
<evidence type="ECO:0000313" key="9">
    <source>
        <dbReference type="Proteomes" id="UP001497525"/>
    </source>
</evidence>
<feature type="compositionally biased region" description="Basic and acidic residues" evidence="5">
    <location>
        <begin position="502"/>
        <end position="522"/>
    </location>
</feature>
<feature type="region of interest" description="Disordered" evidence="5">
    <location>
        <begin position="1"/>
        <end position="21"/>
    </location>
</feature>
<dbReference type="SUPFAM" id="SSF90112">
    <property type="entry name" value="Neurotransmitter-gated ion-channel transmembrane pore"/>
    <property type="match status" value="1"/>
</dbReference>
<dbReference type="Gene3D" id="1.20.58.390">
    <property type="entry name" value="Neurotransmitter-gated ion-channel transmembrane domain"/>
    <property type="match status" value="1"/>
</dbReference>
<feature type="compositionally biased region" description="Basic and acidic residues" evidence="5">
    <location>
        <begin position="45"/>
        <end position="56"/>
    </location>
</feature>
<feature type="region of interest" description="Disordered" evidence="5">
    <location>
        <begin position="340"/>
        <end position="432"/>
    </location>
</feature>
<dbReference type="Gene3D" id="2.70.170.10">
    <property type="entry name" value="Neurotransmitter-gated ion-channel ligand-binding domain"/>
    <property type="match status" value="1"/>
</dbReference>
<evidence type="ECO:0000256" key="4">
    <source>
        <dbReference type="ARBA" id="ARBA00023136"/>
    </source>
</evidence>
<feature type="transmembrane region" description="Helical" evidence="6">
    <location>
        <begin position="712"/>
        <end position="734"/>
    </location>
</feature>
<dbReference type="InterPro" id="IPR006202">
    <property type="entry name" value="Neur_chan_lig-bd"/>
</dbReference>
<feature type="transmembrane region" description="Helical" evidence="6">
    <location>
        <begin position="776"/>
        <end position="797"/>
    </location>
</feature>
<feature type="region of interest" description="Disordered" evidence="5">
    <location>
        <begin position="471"/>
        <end position="522"/>
    </location>
</feature>
<sequence length="948" mass="109669">MNAEENLSYALSSDTESLPEYSRRNLLEERLEKAIRPQVSLPPRVEMHSDTEKYEPQQRLLPLTERTRRRLSSTLKDHPDEYGRRTPRFRTTRPASVQYNQQRYEPDYGPIQNLRRPRGYLEELDSDDWFLPQNPIKSQPRNFTNTLVMDINNPTLQAGREDDDRWTTGSSTGTTTPPVYLLDKSHSNRRYSDMRPFEDYREPLRVDVGASAIPSMTSSLVYGDTGSLQSLTGYVSPTRLGAHSSSADMLTSPPRKTKKIKSVRWAGGLDKDEEIARDMPIESAEQLSPRRFSGKGELPLESTWRNIPRIFLTTPSPKFGNREETIDQWSTYTGRPSESLKVDRLVPDSTQDRVNRSWDHSDNRLSQRPDESFLEDEVQSGAVQSPQKLMNLTRPIGDREPPSLRRKHRLTPQDKGTDLKARRSAEEEFMTTRETESLIRAIEALHNSLEESNKRLEVGFTTAEPLPVVLRQKHPRSASQLEDITQRYSSSPNRRASRARGGRHEISRRSGGHRRTEEASQNRDEKVAVEVRVVFLKIGEIDTLKEFYYADAFLQAKWREPKLDGRTTEELGITELEQFWNPLLYIDNILSETKDTQWLQAQKNEAGEVYLVERRRIKGLFMETLELNDFPLDVQDLTITVTTERPDNEVDIIPDQNEMSAINKQTFVDQQEWKLHEHVEITKRIMKQEFCSSLKSHSCLSVTCRAARRPGYFYWNVFLIMFMITGLAFATFAVSPDKAELRLRLSFTLILTSVTFKYVITQSLPKISYLTYMDKYVLMSLGILCIISIWHAVVTLIDPDAQLTLTNSTKSGDSMSNWTGFKKPTILFPPSANETSSANQTNGSSRSERQRNRANLRSSEFVRGLTNTEREYSGCSRTNRMACPEWQLVRQIEQHVFTSFVIIYVIAHLVFVFWLYFDASKRRREMLQKDKEYRKRKRKAMSKEARAE</sequence>
<dbReference type="SUPFAM" id="SSF63712">
    <property type="entry name" value="Nicotinic receptor ligand binding domain-like"/>
    <property type="match status" value="1"/>
</dbReference>
<comment type="caution">
    <text evidence="8">The sequence shown here is derived from an EMBL/GenBank/DDBJ whole genome shotgun (WGS) entry which is preliminary data.</text>
</comment>
<dbReference type="InterPro" id="IPR036734">
    <property type="entry name" value="Neur_chan_lig-bd_sf"/>
</dbReference>
<feature type="compositionally biased region" description="Low complexity" evidence="5">
    <location>
        <begin position="167"/>
        <end position="178"/>
    </location>
</feature>
<evidence type="ECO:0000313" key="8">
    <source>
        <dbReference type="EMBL" id="CAL5137955.1"/>
    </source>
</evidence>
<evidence type="ECO:0000256" key="3">
    <source>
        <dbReference type="ARBA" id="ARBA00022989"/>
    </source>
</evidence>
<dbReference type="InterPro" id="IPR038050">
    <property type="entry name" value="Neuro_actylchol_rec"/>
</dbReference>
<feature type="region of interest" description="Disordered" evidence="5">
    <location>
        <begin position="43"/>
        <end position="95"/>
    </location>
</feature>
<evidence type="ECO:0000256" key="5">
    <source>
        <dbReference type="SAM" id="MobiDB-lite"/>
    </source>
</evidence>
<keyword evidence="2 6" id="KW-0812">Transmembrane</keyword>
<dbReference type="AlphaFoldDB" id="A0AAV2TNN4"/>
<dbReference type="InterPro" id="IPR006201">
    <property type="entry name" value="Neur_channel"/>
</dbReference>
<keyword evidence="3 6" id="KW-1133">Transmembrane helix</keyword>
<feature type="compositionally biased region" description="Basic and acidic residues" evidence="5">
    <location>
        <begin position="340"/>
        <end position="371"/>
    </location>
</feature>
<accession>A0AAV2TNN4</accession>
<reference evidence="8" key="1">
    <citation type="submission" date="2024-06" db="EMBL/GenBank/DDBJ databases">
        <authorList>
            <person name="Liu X."/>
            <person name="Lenzi L."/>
            <person name="Haldenby T S."/>
            <person name="Uol C."/>
        </authorList>
    </citation>
    <scope>NUCLEOTIDE SEQUENCE</scope>
</reference>
<dbReference type="GO" id="GO:0016020">
    <property type="term" value="C:membrane"/>
    <property type="evidence" value="ECO:0007669"/>
    <property type="project" value="UniProtKB-SubCell"/>
</dbReference>
<evidence type="ECO:0000256" key="6">
    <source>
        <dbReference type="SAM" id="Phobius"/>
    </source>
</evidence>
<keyword evidence="4 6" id="KW-0472">Membrane</keyword>
<dbReference type="Proteomes" id="UP001497525">
    <property type="component" value="Unassembled WGS sequence"/>
</dbReference>
<dbReference type="GO" id="GO:0004888">
    <property type="term" value="F:transmembrane signaling receptor activity"/>
    <property type="evidence" value="ECO:0007669"/>
    <property type="project" value="InterPro"/>
</dbReference>
<feature type="compositionally biased region" description="Polar residues" evidence="5">
    <location>
        <begin position="832"/>
        <end position="845"/>
    </location>
</feature>
<feature type="compositionally biased region" description="Basic and acidic residues" evidence="5">
    <location>
        <begin position="411"/>
        <end position="432"/>
    </location>
</feature>
<evidence type="ECO:0000256" key="1">
    <source>
        <dbReference type="ARBA" id="ARBA00004141"/>
    </source>
</evidence>
<dbReference type="Pfam" id="PF02931">
    <property type="entry name" value="Neur_chan_LBD"/>
    <property type="match status" value="1"/>
</dbReference>
<feature type="region of interest" description="Disordered" evidence="5">
    <location>
        <begin position="828"/>
        <end position="855"/>
    </location>
</feature>
<organism evidence="8 9">
    <name type="scientific">Calicophoron daubneyi</name>
    <name type="common">Rumen fluke</name>
    <name type="synonym">Paramphistomum daubneyi</name>
    <dbReference type="NCBI Taxonomy" id="300641"/>
    <lineage>
        <taxon>Eukaryota</taxon>
        <taxon>Metazoa</taxon>
        <taxon>Spiralia</taxon>
        <taxon>Lophotrochozoa</taxon>
        <taxon>Platyhelminthes</taxon>
        <taxon>Trematoda</taxon>
        <taxon>Digenea</taxon>
        <taxon>Plagiorchiida</taxon>
        <taxon>Pronocephalata</taxon>
        <taxon>Paramphistomoidea</taxon>
        <taxon>Paramphistomidae</taxon>
        <taxon>Calicophoron</taxon>
    </lineage>
</organism>
<dbReference type="PANTHER" id="PTHR18945">
    <property type="entry name" value="NEUROTRANSMITTER GATED ION CHANNEL"/>
    <property type="match status" value="1"/>
</dbReference>
<proteinExistence type="predicted"/>
<feature type="region of interest" description="Disordered" evidence="5">
    <location>
        <begin position="156"/>
        <end position="181"/>
    </location>
</feature>
<gene>
    <name evidence="8" type="ORF">CDAUBV1_LOCUS12477</name>
</gene>
<feature type="compositionally biased region" description="Polar residues" evidence="5">
    <location>
        <begin position="381"/>
        <end position="390"/>
    </location>
</feature>
<protein>
    <recommendedName>
        <fullName evidence="7">Neurotransmitter-gated ion-channel ligand-binding domain-containing protein</fullName>
    </recommendedName>
</protein>
<dbReference type="GO" id="GO:0005230">
    <property type="term" value="F:extracellular ligand-gated monoatomic ion channel activity"/>
    <property type="evidence" value="ECO:0007669"/>
    <property type="project" value="InterPro"/>
</dbReference>
<feature type="transmembrane region" description="Helical" evidence="6">
    <location>
        <begin position="896"/>
        <end position="917"/>
    </location>
</feature>
<dbReference type="EMBL" id="CAXLJL010000456">
    <property type="protein sequence ID" value="CAL5137955.1"/>
    <property type="molecule type" value="Genomic_DNA"/>
</dbReference>
<dbReference type="InterPro" id="IPR036719">
    <property type="entry name" value="Neuro-gated_channel_TM_sf"/>
</dbReference>
<evidence type="ECO:0000256" key="2">
    <source>
        <dbReference type="ARBA" id="ARBA00022692"/>
    </source>
</evidence>
<evidence type="ECO:0000259" key="7">
    <source>
        <dbReference type="Pfam" id="PF02931"/>
    </source>
</evidence>